<feature type="region of interest" description="Disordered" evidence="8">
    <location>
        <begin position="870"/>
        <end position="892"/>
    </location>
</feature>
<dbReference type="PIRSF" id="PIRSF005719">
    <property type="entry name" value="SMC"/>
    <property type="match status" value="1"/>
</dbReference>
<organism evidence="10 11">
    <name type="scientific">Kaustia mangrovi</name>
    <dbReference type="NCBI Taxonomy" id="2593653"/>
    <lineage>
        <taxon>Bacteria</taxon>
        <taxon>Pseudomonadati</taxon>
        <taxon>Pseudomonadota</taxon>
        <taxon>Alphaproteobacteria</taxon>
        <taxon>Hyphomicrobiales</taxon>
        <taxon>Parvibaculaceae</taxon>
        <taxon>Kaustia</taxon>
    </lineage>
</organism>
<dbReference type="CDD" id="cd03278">
    <property type="entry name" value="ABC_SMC_barmotin"/>
    <property type="match status" value="1"/>
</dbReference>
<dbReference type="SUPFAM" id="SSF75553">
    <property type="entry name" value="Smc hinge domain"/>
    <property type="match status" value="1"/>
</dbReference>
<dbReference type="GO" id="GO:0006260">
    <property type="term" value="P:DNA replication"/>
    <property type="evidence" value="ECO:0007669"/>
    <property type="project" value="UniProtKB-UniRule"/>
</dbReference>
<proteinExistence type="inferred from homology"/>
<keyword evidence="11" id="KW-1185">Reference proteome</keyword>
<keyword evidence="5 7" id="KW-0175">Coiled coil</keyword>
<comment type="function">
    <text evidence="7">Required for chromosome condensation and partitioning.</text>
</comment>
<dbReference type="GO" id="GO:0030261">
    <property type="term" value="P:chromosome condensation"/>
    <property type="evidence" value="ECO:0007669"/>
    <property type="project" value="InterPro"/>
</dbReference>
<dbReference type="InterPro" id="IPR010935">
    <property type="entry name" value="SMC_hinge"/>
</dbReference>
<dbReference type="InterPro" id="IPR003395">
    <property type="entry name" value="RecF/RecN/SMC_N"/>
</dbReference>
<evidence type="ECO:0000256" key="6">
    <source>
        <dbReference type="ARBA" id="ARBA00023125"/>
    </source>
</evidence>
<protein>
    <recommendedName>
        <fullName evidence="7">Chromosome partition protein Smc</fullName>
    </recommendedName>
</protein>
<evidence type="ECO:0000313" key="10">
    <source>
        <dbReference type="EMBL" id="QPC42114.1"/>
    </source>
</evidence>
<comment type="subcellular location">
    <subcellularLocation>
        <location evidence="1 7">Cytoplasm</location>
    </subcellularLocation>
</comment>
<dbReference type="Proteomes" id="UP000593594">
    <property type="component" value="Chromosome"/>
</dbReference>
<dbReference type="GO" id="GO:0007062">
    <property type="term" value="P:sister chromatid cohesion"/>
    <property type="evidence" value="ECO:0007669"/>
    <property type="project" value="InterPro"/>
</dbReference>
<name>A0A7S8C2E8_9HYPH</name>
<dbReference type="InterPro" id="IPR011890">
    <property type="entry name" value="SMC_prok"/>
</dbReference>
<reference evidence="10 11" key="1">
    <citation type="submission" date="2020-06" db="EMBL/GenBank/DDBJ databases">
        <title>Genome sequence of 2 isolates from Red Sea Mangroves.</title>
        <authorList>
            <person name="Sefrji F."/>
            <person name="Michoud G."/>
            <person name="Merlino G."/>
            <person name="Daffonchio D."/>
        </authorList>
    </citation>
    <scope>NUCLEOTIDE SEQUENCE [LARGE SCALE GENOMIC DNA]</scope>
    <source>
        <strain evidence="10 11">R1DC25</strain>
    </source>
</reference>
<feature type="coiled-coil region" evidence="7">
    <location>
        <begin position="630"/>
        <end position="734"/>
    </location>
</feature>
<feature type="binding site" evidence="7">
    <location>
        <begin position="32"/>
        <end position="39"/>
    </location>
    <ligand>
        <name>ATP</name>
        <dbReference type="ChEBI" id="CHEBI:30616"/>
    </ligand>
</feature>
<dbReference type="GO" id="GO:0005524">
    <property type="term" value="F:ATP binding"/>
    <property type="evidence" value="ECO:0007669"/>
    <property type="project" value="UniProtKB-UniRule"/>
</dbReference>
<dbReference type="AlphaFoldDB" id="A0A7S8C2E8"/>
<dbReference type="InterPro" id="IPR036277">
    <property type="entry name" value="SMC_hinge_sf"/>
</dbReference>
<gene>
    <name evidence="7 10" type="primary">smc</name>
    <name evidence="10" type="ORF">HW532_05000</name>
</gene>
<dbReference type="PANTHER" id="PTHR43977">
    <property type="entry name" value="STRUCTURAL MAINTENANCE OF CHROMOSOMES PROTEIN 3"/>
    <property type="match status" value="1"/>
</dbReference>
<feature type="coiled-coil region" evidence="7">
    <location>
        <begin position="177"/>
        <end position="218"/>
    </location>
</feature>
<comment type="subunit">
    <text evidence="7">Homodimer.</text>
</comment>
<keyword evidence="2 7" id="KW-0963">Cytoplasm</keyword>
<evidence type="ECO:0000256" key="2">
    <source>
        <dbReference type="ARBA" id="ARBA00022490"/>
    </source>
</evidence>
<dbReference type="InterPro" id="IPR024704">
    <property type="entry name" value="SMC"/>
</dbReference>
<keyword evidence="4 7" id="KW-0067">ATP-binding</keyword>
<evidence type="ECO:0000256" key="5">
    <source>
        <dbReference type="ARBA" id="ARBA00023054"/>
    </source>
</evidence>
<evidence type="ECO:0000256" key="8">
    <source>
        <dbReference type="SAM" id="MobiDB-lite"/>
    </source>
</evidence>
<dbReference type="NCBIfam" id="TIGR02168">
    <property type="entry name" value="SMC_prok_B"/>
    <property type="match status" value="1"/>
</dbReference>
<keyword evidence="3 7" id="KW-0547">Nucleotide-binding</keyword>
<keyword evidence="6 7" id="KW-0238">DNA-binding</keyword>
<comment type="domain">
    <text evidence="7">Contains large globular domains required for ATP hydrolysis at each terminus and a third globular domain forming a flexible hinge near the middle of the molecule. These domains are separated by coiled-coil structures.</text>
</comment>
<dbReference type="GO" id="GO:0007059">
    <property type="term" value="P:chromosome segregation"/>
    <property type="evidence" value="ECO:0007669"/>
    <property type="project" value="UniProtKB-UniRule"/>
</dbReference>
<evidence type="ECO:0000256" key="1">
    <source>
        <dbReference type="ARBA" id="ARBA00004496"/>
    </source>
</evidence>
<dbReference type="GO" id="GO:0003677">
    <property type="term" value="F:DNA binding"/>
    <property type="evidence" value="ECO:0007669"/>
    <property type="project" value="UniProtKB-UniRule"/>
</dbReference>
<dbReference type="GO" id="GO:0005737">
    <property type="term" value="C:cytoplasm"/>
    <property type="evidence" value="ECO:0007669"/>
    <property type="project" value="UniProtKB-SubCell"/>
</dbReference>
<dbReference type="SMART" id="SM00968">
    <property type="entry name" value="SMC_hinge"/>
    <property type="match status" value="1"/>
</dbReference>
<dbReference type="Gene3D" id="3.40.50.300">
    <property type="entry name" value="P-loop containing nucleotide triphosphate hydrolases"/>
    <property type="match status" value="2"/>
</dbReference>
<evidence type="ECO:0000256" key="3">
    <source>
        <dbReference type="ARBA" id="ARBA00022741"/>
    </source>
</evidence>
<dbReference type="RefSeq" id="WP_213163346.1">
    <property type="nucleotide sequence ID" value="NZ_CP058214.1"/>
</dbReference>
<dbReference type="KEGG" id="kmn:HW532_05000"/>
<dbReference type="SUPFAM" id="SSF52540">
    <property type="entry name" value="P-loop containing nucleoside triphosphate hydrolases"/>
    <property type="match status" value="1"/>
</dbReference>
<dbReference type="InterPro" id="IPR027417">
    <property type="entry name" value="P-loop_NTPase"/>
</dbReference>
<evidence type="ECO:0000256" key="4">
    <source>
        <dbReference type="ARBA" id="ARBA00022840"/>
    </source>
</evidence>
<dbReference type="GO" id="GO:0016887">
    <property type="term" value="F:ATP hydrolysis activity"/>
    <property type="evidence" value="ECO:0007669"/>
    <property type="project" value="InterPro"/>
</dbReference>
<dbReference type="EMBL" id="CP058214">
    <property type="protein sequence ID" value="QPC42114.1"/>
    <property type="molecule type" value="Genomic_DNA"/>
</dbReference>
<accession>A0A7S8C2E8</accession>
<comment type="similarity">
    <text evidence="7">Belongs to the SMC family.</text>
</comment>
<evidence type="ECO:0000259" key="9">
    <source>
        <dbReference type="SMART" id="SM00968"/>
    </source>
</evidence>
<feature type="domain" description="SMC hinge" evidence="9">
    <location>
        <begin position="507"/>
        <end position="595"/>
    </location>
</feature>
<dbReference type="Gene3D" id="1.10.287.1490">
    <property type="match status" value="1"/>
</dbReference>
<feature type="region of interest" description="Disordered" evidence="8">
    <location>
        <begin position="348"/>
        <end position="370"/>
    </location>
</feature>
<dbReference type="HAMAP" id="MF_01894">
    <property type="entry name" value="Smc_prok"/>
    <property type="match status" value="1"/>
</dbReference>
<dbReference type="GO" id="GO:0005694">
    <property type="term" value="C:chromosome"/>
    <property type="evidence" value="ECO:0007669"/>
    <property type="project" value="InterPro"/>
</dbReference>
<sequence>MKFTRLRLSGFKSFVEPTELVIEQGLTGVVGPNGCGKSNLLEALRWAMGESSYKSMRASGMDDVIFSGSASRPQRNMAEVTIVLDNSARAAPVGLNDDEVLEITRRIEREAGSIYRINGRDVRARDVQLLFADASTGARSPALVRQGQINEMINAKPQARRRVLEEAAGITGLYTRRHEAELKLNAAETNLARLDDVIGQLEQQLASLKRQARQAARYKALSGDIRKLEAAQLYRAWADAAQALQDEETGFKEATRTLAERTGHASAAARLREEAAGRVPKLRDDEAVRAAVLQRLEHERDGLDEEARRADARKAELEAQLEQLGADLARESDLIADSDRVLAELKEEEDTLKAAEGSDADTHAQAAKAMQAEADRLAAAQEETDAAAARLSELSARRQTLERSVADHAGRIERIERELNGVAGQRETLAADGVAGTEGETLAAALAGAETAATAAEQAVTDAETSVAEARKAETQARSVRDEARRRADTLETEVRTLSKLLMVSDGDLWPPMLDAVTVAPGYERALGAALGDDLDAAADTAAPIHWATLPALADPPALPGAAEPLSRVVQAPEALARRLSQTGVVSREEGKALQPSLKAGQRLVSAEGDLWRWDGFTAAADAPSAAAQRLAERNRLADLTKEAESARADADTAEDALTAARSALEAEQTRERETREAARAARAAVDARRADLSAHERRESERTAKLSALDEAARRLGADLEEARAAHEAARTEYDGMEPLDTLKAEVDRLRGVLAGHRAAYAEARAHHDGLEREARMRRDRLSRIEEERRSWLDRTGRASQQVASLEERRTAIRTQLTGLEKTPQEIEARRSKLMSALRDAEAQRKEASDALADAENTLREAEHAAREAEAALSDAREEQARREARRDAARERLQDTAARIDEVLEATPEEALAAAGAETADELPAPDRIASDLARLKADRERLGSVNLRADEEAEAVDSQLGELTAERDDVVQAIQRLRQGIASLNREGRQRLLEAFETVNANFAELFATLFGGGHAELRLVESDDPLEAGLEIMANPPGKRPSTLTLLSGGEQTLTAIALIFAVFLTNPSPICVLDEVDAPLDDSNVERFCNLLNAMLERADTRFLIITHHPLTMARMNRLFGVTMMERGVSQLVSVDLETAEGLREAS</sequence>
<evidence type="ECO:0000256" key="7">
    <source>
        <dbReference type="HAMAP-Rule" id="MF_01894"/>
    </source>
</evidence>
<evidence type="ECO:0000313" key="11">
    <source>
        <dbReference type="Proteomes" id="UP000593594"/>
    </source>
</evidence>
<dbReference type="Pfam" id="PF02463">
    <property type="entry name" value="SMC_N"/>
    <property type="match status" value="1"/>
</dbReference>
<dbReference type="FunFam" id="3.40.50.300:FF:000901">
    <property type="entry name" value="Chromosome partition protein Smc"/>
    <property type="match status" value="1"/>
</dbReference>